<keyword evidence="8" id="KW-0934">Plastid</keyword>
<feature type="binding site" evidence="6">
    <location>
        <begin position="28"/>
        <end position="33"/>
    </location>
    <ligand>
        <name>ATP</name>
        <dbReference type="ChEBI" id="CHEBI:30616"/>
    </ligand>
</feature>
<dbReference type="InterPro" id="IPR012094">
    <property type="entry name" value="tRNA_Ile_lys_synt"/>
</dbReference>
<dbReference type="EC" id="6.3.4.19" evidence="6"/>
<organism evidence="8">
    <name type="scientific">Netrium digitus</name>
    <dbReference type="NCBI Taxonomy" id="43946"/>
    <lineage>
        <taxon>Eukaryota</taxon>
        <taxon>Viridiplantae</taxon>
        <taxon>Streptophyta</taxon>
        <taxon>Zygnematophyceae</taxon>
        <taxon>Zygnematophycidae</taxon>
        <taxon>Zygnematales</taxon>
        <taxon>Zygnemataceae</taxon>
        <taxon>Netrium</taxon>
    </lineage>
</organism>
<comment type="catalytic activity">
    <reaction evidence="5 6">
        <text>cytidine(34) in tRNA(Ile2) + L-lysine + ATP = lysidine(34) in tRNA(Ile2) + AMP + diphosphate + H(+)</text>
        <dbReference type="Rhea" id="RHEA:43744"/>
        <dbReference type="Rhea" id="RHEA-COMP:10625"/>
        <dbReference type="Rhea" id="RHEA-COMP:10670"/>
        <dbReference type="ChEBI" id="CHEBI:15378"/>
        <dbReference type="ChEBI" id="CHEBI:30616"/>
        <dbReference type="ChEBI" id="CHEBI:32551"/>
        <dbReference type="ChEBI" id="CHEBI:33019"/>
        <dbReference type="ChEBI" id="CHEBI:82748"/>
        <dbReference type="ChEBI" id="CHEBI:83665"/>
        <dbReference type="ChEBI" id="CHEBI:456215"/>
        <dbReference type="EC" id="6.3.4.19"/>
    </reaction>
</comment>
<dbReference type="InterPro" id="IPR014729">
    <property type="entry name" value="Rossmann-like_a/b/a_fold"/>
</dbReference>
<dbReference type="GO" id="GO:0032267">
    <property type="term" value="F:tRNA(Ile)-lysidine synthase activity"/>
    <property type="evidence" value="ECO:0007669"/>
    <property type="project" value="UniProtKB-EC"/>
</dbReference>
<evidence type="ECO:0000256" key="1">
    <source>
        <dbReference type="ARBA" id="ARBA00022598"/>
    </source>
</evidence>
<keyword evidence="4 6" id="KW-0067">ATP-binding</keyword>
<dbReference type="GO" id="GO:0009507">
    <property type="term" value="C:chloroplast"/>
    <property type="evidence" value="ECO:0007669"/>
    <property type="project" value="UniProtKB-SubCell"/>
</dbReference>
<dbReference type="SUPFAM" id="SSF82829">
    <property type="entry name" value="MesJ substrate recognition domain-like"/>
    <property type="match status" value="1"/>
</dbReference>
<evidence type="ECO:0000256" key="6">
    <source>
        <dbReference type="HAMAP-Rule" id="MF_01161"/>
    </source>
</evidence>
<comment type="subcellular location">
    <subcellularLocation>
        <location evidence="6">Plastid</location>
        <location evidence="6">Chloroplast</location>
    </subcellularLocation>
</comment>
<evidence type="ECO:0000259" key="7">
    <source>
        <dbReference type="Pfam" id="PF01171"/>
    </source>
</evidence>
<evidence type="ECO:0000313" key="8">
    <source>
        <dbReference type="EMBL" id="ANI25546.1"/>
    </source>
</evidence>
<comment type="function">
    <text evidence="6">Ligates lysine onto the cytidine present at position 34 of the AUA codon-specific tRNA(Ile) that contains the anticodon CAU, in an ATP-dependent manner. Cytidine is converted to lysidine, thus changing the amino acid specificity of the tRNA from methionine to isoleucine.</text>
</comment>
<name>A0A191T571_9VIRI</name>
<geneLocation type="chloroplast" evidence="8"/>
<dbReference type="GeneID" id="27984840"/>
<dbReference type="GO" id="GO:0005524">
    <property type="term" value="F:ATP binding"/>
    <property type="evidence" value="ECO:0007669"/>
    <property type="project" value="UniProtKB-UniRule"/>
</dbReference>
<dbReference type="PANTHER" id="PTHR43033:SF1">
    <property type="entry name" value="TRNA(ILE)-LYSIDINE SYNTHASE-RELATED"/>
    <property type="match status" value="1"/>
</dbReference>
<comment type="similarity">
    <text evidence="6">Belongs to the tRNA(Ile)-lysidine synthase family.</text>
</comment>
<proteinExistence type="inferred from homology"/>
<keyword evidence="1 6" id="KW-0436">Ligase</keyword>
<dbReference type="InterPro" id="IPR012795">
    <property type="entry name" value="tRNA_Ile_lys_synt_N"/>
</dbReference>
<dbReference type="GO" id="GO:0006400">
    <property type="term" value="P:tRNA modification"/>
    <property type="evidence" value="ECO:0007669"/>
    <property type="project" value="UniProtKB-UniRule"/>
</dbReference>
<dbReference type="PANTHER" id="PTHR43033">
    <property type="entry name" value="TRNA(ILE)-LYSIDINE SYNTHASE-RELATED"/>
    <property type="match status" value="1"/>
</dbReference>
<keyword evidence="3 6" id="KW-0547">Nucleotide-binding</keyword>
<dbReference type="InterPro" id="IPR011063">
    <property type="entry name" value="TilS/TtcA_N"/>
</dbReference>
<reference evidence="8" key="1">
    <citation type="journal article" date="2016" name="Front. Plant Sci.">
        <title>Comparative Chloroplast Genome Analyses of Streptophyte Green Algae Uncover Major Structural Alterations in the Klebsormidiophyceae, Coleochaetophyceae and Zygnematophyceae.</title>
        <authorList>
            <person name="Lemieux C."/>
            <person name="Otis C."/>
            <person name="Turmel M."/>
        </authorList>
    </citation>
    <scope>NUCLEOTIDE SEQUENCE</scope>
</reference>
<evidence type="ECO:0000256" key="3">
    <source>
        <dbReference type="ARBA" id="ARBA00022741"/>
    </source>
</evidence>
<accession>A0A191T571</accession>
<dbReference type="Gene3D" id="1.20.59.20">
    <property type="match status" value="1"/>
</dbReference>
<dbReference type="HAMAP" id="MF_01161">
    <property type="entry name" value="tRNA_Ile_lys_synt"/>
    <property type="match status" value="1"/>
</dbReference>
<evidence type="ECO:0000256" key="5">
    <source>
        <dbReference type="ARBA" id="ARBA00048539"/>
    </source>
</evidence>
<protein>
    <recommendedName>
        <fullName evidence="6">tRNA(Ile)-lysidine synthase, chloroplastic</fullName>
        <ecNumber evidence="6">6.3.4.19</ecNumber>
    </recommendedName>
    <alternativeName>
        <fullName evidence="6">tRNA(Ile)-2-lysyl-cytidine synthase</fullName>
    </alternativeName>
    <alternativeName>
        <fullName evidence="6">tRNA(Ile)-lysidine synthetase</fullName>
    </alternativeName>
</protein>
<sequence>MQLLYKINNSLIEKSLVKPYQYVLIAVSGGQDSICILNLLSQLKIKWRWKLGIVHCDHQWSSTSKNQAEHVAKIASSMEINYYQAVAIQYLRHEASAREWRYQIIQRIALEHNYNVIVTAHNASDRIETLLYNIIRGSGLHGIQSMSWKRKITNQLAISISGLTRRKNISYIKTKKYYFCTFYFSLSLIRPLLNITGTELYCFARECNLPIWIDLTNKNLKIRRNRIRHQLLPYLRKFFNPKIDQALAKWVEIVNAENIYIEKLSQFLFFQVIAKQEIYLNQSPYIHGEILRSLPIALQRRIFKHFLDFHTNQNLNFYHIEQLRLWSHRNLIKKQNIRHITYHNKSYFKKVYIHKILLPGQFQLSMIGPFIFCFKHK</sequence>
<evidence type="ECO:0000256" key="2">
    <source>
        <dbReference type="ARBA" id="ARBA00022694"/>
    </source>
</evidence>
<comment type="domain">
    <text evidence="6">The N-terminal region contains the highly conserved SGGXDS motif, predicted to be a P-loop motif involved in ATP binding.</text>
</comment>
<gene>
    <name evidence="6 8" type="primary">tilS</name>
</gene>
<dbReference type="CDD" id="cd01992">
    <property type="entry name" value="TilS_N"/>
    <property type="match status" value="1"/>
</dbReference>
<dbReference type="NCBIfam" id="TIGR02432">
    <property type="entry name" value="lysidine_TilS_N"/>
    <property type="match status" value="1"/>
</dbReference>
<dbReference type="SUPFAM" id="SSF52402">
    <property type="entry name" value="Adenine nucleotide alpha hydrolases-like"/>
    <property type="match status" value="1"/>
</dbReference>
<dbReference type="RefSeq" id="YP_009258461.1">
    <property type="nucleotide sequence ID" value="NC_030356.1"/>
</dbReference>
<dbReference type="Gene3D" id="3.40.50.620">
    <property type="entry name" value="HUPs"/>
    <property type="match status" value="1"/>
</dbReference>
<dbReference type="EMBL" id="KU646491">
    <property type="protein sequence ID" value="ANI25546.1"/>
    <property type="molecule type" value="Genomic_DNA"/>
</dbReference>
<dbReference type="Pfam" id="PF01171">
    <property type="entry name" value="ATP_bind_3"/>
    <property type="match status" value="1"/>
</dbReference>
<dbReference type="AlphaFoldDB" id="A0A191T571"/>
<feature type="domain" description="tRNA(Ile)-lysidine/2-thiocytidine synthase N-terminal" evidence="7">
    <location>
        <begin position="23"/>
        <end position="230"/>
    </location>
</feature>
<keyword evidence="8" id="KW-0150">Chloroplast</keyword>
<keyword evidence="2 6" id="KW-0819">tRNA processing</keyword>
<evidence type="ECO:0000256" key="4">
    <source>
        <dbReference type="ARBA" id="ARBA00022840"/>
    </source>
</evidence>